<feature type="signal peptide" evidence="4">
    <location>
        <begin position="1"/>
        <end position="23"/>
    </location>
</feature>
<reference evidence="6 7" key="1">
    <citation type="submission" date="2016-09" db="EMBL/GenBank/DDBJ databases">
        <title>Extensive genetic diversity and differential bi-allelic expression allows diatom success in the polar Southern Ocean.</title>
        <authorList>
            <consortium name="DOE Joint Genome Institute"/>
            <person name="Mock T."/>
            <person name="Otillar R.P."/>
            <person name="Strauss J."/>
            <person name="Dupont C."/>
            <person name="Frickenhaus S."/>
            <person name="Maumus F."/>
            <person name="Mcmullan M."/>
            <person name="Sanges R."/>
            <person name="Schmutz J."/>
            <person name="Toseland A."/>
            <person name="Valas R."/>
            <person name="Veluchamy A."/>
            <person name="Ward B.J."/>
            <person name="Allen A."/>
            <person name="Barry K."/>
            <person name="Falciatore A."/>
            <person name="Ferrante M."/>
            <person name="Fortunato A.E."/>
            <person name="Gloeckner G."/>
            <person name="Gruber A."/>
            <person name="Hipkin R."/>
            <person name="Janech M."/>
            <person name="Kroth P."/>
            <person name="Leese F."/>
            <person name="Lindquist E."/>
            <person name="Lyon B.R."/>
            <person name="Martin J."/>
            <person name="Mayer C."/>
            <person name="Parker M."/>
            <person name="Quesneville H."/>
            <person name="Raymond J."/>
            <person name="Uhlig C."/>
            <person name="Valentin K.U."/>
            <person name="Worden A.Z."/>
            <person name="Armbrust E.V."/>
            <person name="Bowler C."/>
            <person name="Green B."/>
            <person name="Moulton V."/>
            <person name="Van Oosterhout C."/>
            <person name="Grigoriev I."/>
        </authorList>
    </citation>
    <scope>NUCLEOTIDE SEQUENCE [LARGE SCALE GENOMIC DNA]</scope>
    <source>
        <strain evidence="6 7">CCMP1102</strain>
    </source>
</reference>
<dbReference type="InterPro" id="IPR018247">
    <property type="entry name" value="EF_Hand_1_Ca_BS"/>
</dbReference>
<evidence type="ECO:0000313" key="7">
    <source>
        <dbReference type="Proteomes" id="UP000095751"/>
    </source>
</evidence>
<feature type="domain" description="EF-hand" evidence="5">
    <location>
        <begin position="188"/>
        <end position="223"/>
    </location>
</feature>
<dbReference type="PROSITE" id="PS00018">
    <property type="entry name" value="EF_HAND_1"/>
    <property type="match status" value="3"/>
</dbReference>
<name>A0A1E7ES50_9STRA</name>
<dbReference type="InterPro" id="IPR002048">
    <property type="entry name" value="EF_hand_dom"/>
</dbReference>
<dbReference type="InterPro" id="IPR011992">
    <property type="entry name" value="EF-hand-dom_pair"/>
</dbReference>
<keyword evidence="3" id="KW-0106">Calcium</keyword>
<keyword evidence="1" id="KW-0479">Metal-binding</keyword>
<dbReference type="Pfam" id="PF13202">
    <property type="entry name" value="EF-hand_5"/>
    <property type="match status" value="2"/>
</dbReference>
<keyword evidence="2" id="KW-0677">Repeat</keyword>
<evidence type="ECO:0000256" key="1">
    <source>
        <dbReference type="ARBA" id="ARBA00022723"/>
    </source>
</evidence>
<evidence type="ECO:0000259" key="5">
    <source>
        <dbReference type="PROSITE" id="PS50222"/>
    </source>
</evidence>
<dbReference type="InterPro" id="IPR039647">
    <property type="entry name" value="EF_hand_pair_protein_CML-like"/>
</dbReference>
<evidence type="ECO:0000256" key="4">
    <source>
        <dbReference type="SAM" id="SignalP"/>
    </source>
</evidence>
<dbReference type="PANTHER" id="PTHR10891">
    <property type="entry name" value="EF-HAND CALCIUM-BINDING DOMAIN CONTAINING PROTEIN"/>
    <property type="match status" value="1"/>
</dbReference>
<dbReference type="PROSITE" id="PS50222">
    <property type="entry name" value="EF_HAND_2"/>
    <property type="match status" value="4"/>
</dbReference>
<dbReference type="GO" id="GO:0005509">
    <property type="term" value="F:calcium ion binding"/>
    <property type="evidence" value="ECO:0007669"/>
    <property type="project" value="InterPro"/>
</dbReference>
<evidence type="ECO:0000256" key="3">
    <source>
        <dbReference type="ARBA" id="ARBA00022837"/>
    </source>
</evidence>
<dbReference type="OrthoDB" id="272512at2759"/>
<accession>A0A1E7ES50</accession>
<dbReference type="EMBL" id="KV784378">
    <property type="protein sequence ID" value="OEU08838.1"/>
    <property type="molecule type" value="Genomic_DNA"/>
</dbReference>
<dbReference type="Proteomes" id="UP000095751">
    <property type="component" value="Unassembled WGS sequence"/>
</dbReference>
<dbReference type="CDD" id="cd00051">
    <property type="entry name" value="EFh"/>
    <property type="match status" value="2"/>
</dbReference>
<feature type="domain" description="EF-hand" evidence="5">
    <location>
        <begin position="80"/>
        <end position="115"/>
    </location>
</feature>
<dbReference type="AlphaFoldDB" id="A0A1E7ES50"/>
<sequence>MKTSYTTPLLLSMSSLAFTDVSAFTFMQAPQQQQQQRQMIGKSTTVSNMSPLLSQSKSTTTSTSPMTLFAGTDVDNKDIDLLEEADEIFDYVDSNGDGVISLEELQTHLVEEMGYTAEYTKYLFASIDTDSDGSITKEEMRFAFYNFEALSMYMTFGVGGSDVTNRKAFKELARKNSSTSPETRDKLLLNDLADLIFDIIDTDSSGEISKEELKSHFDNVTAKFGDDDKQGTEKQANDYVSTMFATLDADKDGGICREEVRTAFEKYDFKLLARTFGLRVYRTAEV</sequence>
<dbReference type="Gene3D" id="1.10.238.10">
    <property type="entry name" value="EF-hand"/>
    <property type="match status" value="2"/>
</dbReference>
<gene>
    <name evidence="6" type="ORF">FRACYDRAFT_271606</name>
</gene>
<dbReference type="KEGG" id="fcy:FRACYDRAFT_271606"/>
<dbReference type="InParanoid" id="A0A1E7ES50"/>
<protein>
    <submittedName>
        <fullName evidence="6">EF-hand</fullName>
    </submittedName>
</protein>
<evidence type="ECO:0000313" key="6">
    <source>
        <dbReference type="EMBL" id="OEU08838.1"/>
    </source>
</evidence>
<proteinExistence type="predicted"/>
<feature type="domain" description="EF-hand" evidence="5">
    <location>
        <begin position="121"/>
        <end position="150"/>
    </location>
</feature>
<keyword evidence="7" id="KW-1185">Reference proteome</keyword>
<evidence type="ECO:0000256" key="2">
    <source>
        <dbReference type="ARBA" id="ARBA00022737"/>
    </source>
</evidence>
<dbReference type="Pfam" id="PF13499">
    <property type="entry name" value="EF-hand_7"/>
    <property type="match status" value="1"/>
</dbReference>
<organism evidence="6 7">
    <name type="scientific">Fragilariopsis cylindrus CCMP1102</name>
    <dbReference type="NCBI Taxonomy" id="635003"/>
    <lineage>
        <taxon>Eukaryota</taxon>
        <taxon>Sar</taxon>
        <taxon>Stramenopiles</taxon>
        <taxon>Ochrophyta</taxon>
        <taxon>Bacillariophyta</taxon>
        <taxon>Bacillariophyceae</taxon>
        <taxon>Bacillariophycidae</taxon>
        <taxon>Bacillariales</taxon>
        <taxon>Bacillariaceae</taxon>
        <taxon>Fragilariopsis</taxon>
    </lineage>
</organism>
<feature type="chain" id="PRO_5009192181" evidence="4">
    <location>
        <begin position="24"/>
        <end position="286"/>
    </location>
</feature>
<keyword evidence="4" id="KW-0732">Signal</keyword>
<feature type="domain" description="EF-hand" evidence="5">
    <location>
        <begin position="235"/>
        <end position="270"/>
    </location>
</feature>
<dbReference type="SUPFAM" id="SSF47473">
    <property type="entry name" value="EF-hand"/>
    <property type="match status" value="1"/>
</dbReference>
<dbReference type="SMART" id="SM00054">
    <property type="entry name" value="EFh"/>
    <property type="match status" value="4"/>
</dbReference>